<keyword evidence="2" id="KW-1185">Reference proteome</keyword>
<evidence type="ECO:0000313" key="2">
    <source>
        <dbReference type="Proteomes" id="UP000796880"/>
    </source>
</evidence>
<accession>A0A8K0E4M5</accession>
<dbReference type="EMBL" id="VOIH02000008">
    <property type="protein sequence ID" value="KAF3439350.1"/>
    <property type="molecule type" value="Genomic_DNA"/>
</dbReference>
<name>A0A8K0E4M5_9ROSA</name>
<proteinExistence type="predicted"/>
<reference evidence="1" key="1">
    <citation type="submission" date="2020-03" db="EMBL/GenBank/DDBJ databases">
        <title>A high-quality chromosome-level genome assembly of a woody plant with both climbing and erect habits, Rhamnella rubrinervis.</title>
        <authorList>
            <person name="Lu Z."/>
            <person name="Yang Y."/>
            <person name="Zhu X."/>
            <person name="Sun Y."/>
        </authorList>
    </citation>
    <scope>NUCLEOTIDE SEQUENCE</scope>
    <source>
        <strain evidence="1">BYM</strain>
        <tissue evidence="1">Leaf</tissue>
    </source>
</reference>
<evidence type="ECO:0000313" key="1">
    <source>
        <dbReference type="EMBL" id="KAF3439350.1"/>
    </source>
</evidence>
<comment type="caution">
    <text evidence="1">The sequence shown here is derived from an EMBL/GenBank/DDBJ whole genome shotgun (WGS) entry which is preliminary data.</text>
</comment>
<gene>
    <name evidence="1" type="ORF">FNV43_RR17627</name>
</gene>
<dbReference type="Proteomes" id="UP000796880">
    <property type="component" value="Unassembled WGS sequence"/>
</dbReference>
<organism evidence="1 2">
    <name type="scientific">Rhamnella rubrinervis</name>
    <dbReference type="NCBI Taxonomy" id="2594499"/>
    <lineage>
        <taxon>Eukaryota</taxon>
        <taxon>Viridiplantae</taxon>
        <taxon>Streptophyta</taxon>
        <taxon>Embryophyta</taxon>
        <taxon>Tracheophyta</taxon>
        <taxon>Spermatophyta</taxon>
        <taxon>Magnoliopsida</taxon>
        <taxon>eudicotyledons</taxon>
        <taxon>Gunneridae</taxon>
        <taxon>Pentapetalae</taxon>
        <taxon>rosids</taxon>
        <taxon>fabids</taxon>
        <taxon>Rosales</taxon>
        <taxon>Rhamnaceae</taxon>
        <taxon>rhamnoid group</taxon>
        <taxon>Rhamneae</taxon>
        <taxon>Rhamnella</taxon>
    </lineage>
</organism>
<dbReference type="AlphaFoldDB" id="A0A8K0E4M5"/>
<sequence length="145" mass="16451">MSPISPHLLHPLFCSQPVINDVYVIDGIPQLIFVCSSYTIEVRVDFIIMSLKSLKFAHQAIGTRILEFLFHLRSDLLRILCSRIIAAFNIRSIDEAIVIGVAHSLSFSAFVLQSNMNPFEDVDDEGKKEGIRSKKNEVIYIELMK</sequence>
<protein>
    <submittedName>
        <fullName evidence="1">Uncharacterized protein</fullName>
    </submittedName>
</protein>